<dbReference type="GO" id="GO:0003700">
    <property type="term" value="F:DNA-binding transcription factor activity"/>
    <property type="evidence" value="ECO:0007669"/>
    <property type="project" value="InterPro"/>
</dbReference>
<dbReference type="PANTHER" id="PTHR43537:SF47">
    <property type="entry name" value="REGULATORY PROTEIN GNTR HTH"/>
    <property type="match status" value="1"/>
</dbReference>
<name>A0A0B4D8D0_9FLAO</name>
<dbReference type="PRINTS" id="PR00035">
    <property type="entry name" value="HTHGNTR"/>
</dbReference>
<gene>
    <name evidence="5" type="ORF">RM51_00795</name>
</gene>
<dbReference type="AlphaFoldDB" id="A0A0B4D8D0"/>
<dbReference type="InterPro" id="IPR008920">
    <property type="entry name" value="TF_FadR/GntR_C"/>
</dbReference>
<protein>
    <recommendedName>
        <fullName evidence="4">HTH gntR-type domain-containing protein</fullName>
    </recommendedName>
</protein>
<dbReference type="STRING" id="363331.RM51_00795"/>
<dbReference type="SUPFAM" id="SSF46785">
    <property type="entry name" value="Winged helix' DNA-binding domain"/>
    <property type="match status" value="1"/>
</dbReference>
<evidence type="ECO:0000313" key="6">
    <source>
        <dbReference type="Proteomes" id="UP000031167"/>
    </source>
</evidence>
<dbReference type="Gene3D" id="1.10.10.10">
    <property type="entry name" value="Winged helix-like DNA-binding domain superfamily/Winged helix DNA-binding domain"/>
    <property type="match status" value="1"/>
</dbReference>
<dbReference type="GO" id="GO:0003677">
    <property type="term" value="F:DNA binding"/>
    <property type="evidence" value="ECO:0007669"/>
    <property type="project" value="UniProtKB-KW"/>
</dbReference>
<evidence type="ECO:0000256" key="3">
    <source>
        <dbReference type="ARBA" id="ARBA00023163"/>
    </source>
</evidence>
<sequence>MHMQIQRKTLAQEVADRLTEGIVNSEIVVGEKLPTEPELMKIYGVGRSSIREAIKILSIKGILDVQQGVGTFVVSNTIHESLESQMDKAQIEDVQEVRSLLDAKIAAKAAINRNDEQLKNIKTYLDQRNTLAEENKVSECYQADINFHVAIAEACGNILLQEIYTIASSHILRSFESRHNDTESFIVSQNIHHRLYLAIETQNAEEAAFIAQQIVDQVY</sequence>
<dbReference type="CDD" id="cd07377">
    <property type="entry name" value="WHTH_GntR"/>
    <property type="match status" value="1"/>
</dbReference>
<accession>A0A0B4D8D0</accession>
<dbReference type="OrthoDB" id="9799482at2"/>
<keyword evidence="6" id="KW-1185">Reference proteome</keyword>
<keyword evidence="2" id="KW-0238">DNA-binding</keyword>
<dbReference type="InterPro" id="IPR036390">
    <property type="entry name" value="WH_DNA-bd_sf"/>
</dbReference>
<dbReference type="InterPro" id="IPR000524">
    <property type="entry name" value="Tscrpt_reg_HTH_GntR"/>
</dbReference>
<dbReference type="PROSITE" id="PS50949">
    <property type="entry name" value="HTH_GNTR"/>
    <property type="match status" value="1"/>
</dbReference>
<comment type="caution">
    <text evidence="5">The sequence shown here is derived from an EMBL/GenBank/DDBJ whole genome shotgun (WGS) entry which is preliminary data.</text>
</comment>
<proteinExistence type="predicted"/>
<evidence type="ECO:0000256" key="1">
    <source>
        <dbReference type="ARBA" id="ARBA00023015"/>
    </source>
</evidence>
<keyword evidence="1" id="KW-0805">Transcription regulation</keyword>
<dbReference type="SMART" id="SM00345">
    <property type="entry name" value="HTH_GNTR"/>
    <property type="match status" value="1"/>
</dbReference>
<dbReference type="SUPFAM" id="SSF48008">
    <property type="entry name" value="GntR ligand-binding domain-like"/>
    <property type="match status" value="1"/>
</dbReference>
<dbReference type="InterPro" id="IPR036388">
    <property type="entry name" value="WH-like_DNA-bd_sf"/>
</dbReference>
<organism evidence="5 6">
    <name type="scientific">Chryseobacterium taiwanense</name>
    <dbReference type="NCBI Taxonomy" id="363331"/>
    <lineage>
        <taxon>Bacteria</taxon>
        <taxon>Pseudomonadati</taxon>
        <taxon>Bacteroidota</taxon>
        <taxon>Flavobacteriia</taxon>
        <taxon>Flavobacteriales</taxon>
        <taxon>Weeksellaceae</taxon>
        <taxon>Chryseobacterium group</taxon>
        <taxon>Chryseobacterium</taxon>
    </lineage>
</organism>
<feature type="domain" description="HTH gntR-type" evidence="4">
    <location>
        <begin position="8"/>
        <end position="76"/>
    </location>
</feature>
<dbReference type="Proteomes" id="UP000031167">
    <property type="component" value="Unassembled WGS sequence"/>
</dbReference>
<dbReference type="PANTHER" id="PTHR43537">
    <property type="entry name" value="TRANSCRIPTIONAL REGULATOR, GNTR FAMILY"/>
    <property type="match status" value="1"/>
</dbReference>
<dbReference type="Pfam" id="PF07729">
    <property type="entry name" value="FCD"/>
    <property type="match status" value="1"/>
</dbReference>
<evidence type="ECO:0000313" key="5">
    <source>
        <dbReference type="EMBL" id="KIC65022.1"/>
    </source>
</evidence>
<reference evidence="5 6" key="1">
    <citation type="submission" date="2014-12" db="EMBL/GenBank/DDBJ databases">
        <title>Genome sequencing of Chryseobacterium taiwanense TPW19.</title>
        <authorList>
            <person name="Tan P.W."/>
            <person name="Chan K.-G."/>
        </authorList>
    </citation>
    <scope>NUCLEOTIDE SEQUENCE [LARGE SCALE GENOMIC DNA]</scope>
    <source>
        <strain evidence="5 6">TPW19</strain>
    </source>
</reference>
<dbReference type="Gene3D" id="1.20.120.530">
    <property type="entry name" value="GntR ligand-binding domain-like"/>
    <property type="match status" value="1"/>
</dbReference>
<evidence type="ECO:0000259" key="4">
    <source>
        <dbReference type="PROSITE" id="PS50949"/>
    </source>
</evidence>
<dbReference type="InterPro" id="IPR011711">
    <property type="entry name" value="GntR_C"/>
</dbReference>
<dbReference type="Pfam" id="PF00392">
    <property type="entry name" value="GntR"/>
    <property type="match status" value="1"/>
</dbReference>
<dbReference type="EMBL" id="JWTA01000001">
    <property type="protein sequence ID" value="KIC65022.1"/>
    <property type="molecule type" value="Genomic_DNA"/>
</dbReference>
<dbReference type="SMART" id="SM00895">
    <property type="entry name" value="FCD"/>
    <property type="match status" value="1"/>
</dbReference>
<keyword evidence="3" id="KW-0804">Transcription</keyword>
<evidence type="ECO:0000256" key="2">
    <source>
        <dbReference type="ARBA" id="ARBA00023125"/>
    </source>
</evidence>